<keyword evidence="15" id="KW-1185">Reference proteome</keyword>
<gene>
    <name evidence="12 14" type="primary">murA</name>
    <name evidence="14" type="ORF">KI659_08090</name>
</gene>
<dbReference type="PANTHER" id="PTHR43783:SF1">
    <property type="entry name" value="UDP-N-ACETYLGLUCOSAMINE 1-CARBOXYVINYLTRANSFERASE"/>
    <property type="match status" value="1"/>
</dbReference>
<dbReference type="Pfam" id="PF00275">
    <property type="entry name" value="EPSP_synthase"/>
    <property type="match status" value="1"/>
</dbReference>
<keyword evidence="3 12" id="KW-0963">Cytoplasm</keyword>
<organism evidence="14 15">
    <name type="scientific">Litoribacter ruber</name>
    <dbReference type="NCBI Taxonomy" id="702568"/>
    <lineage>
        <taxon>Bacteria</taxon>
        <taxon>Pseudomonadati</taxon>
        <taxon>Bacteroidota</taxon>
        <taxon>Cytophagia</taxon>
        <taxon>Cytophagales</taxon>
        <taxon>Cyclobacteriaceae</taxon>
        <taxon>Litoribacter</taxon>
    </lineage>
</organism>
<dbReference type="NCBIfam" id="NF006873">
    <property type="entry name" value="PRK09369.1"/>
    <property type="match status" value="1"/>
</dbReference>
<dbReference type="GO" id="GO:0051301">
    <property type="term" value="P:cell division"/>
    <property type="evidence" value="ECO:0007669"/>
    <property type="project" value="UniProtKB-KW"/>
</dbReference>
<evidence type="ECO:0000256" key="11">
    <source>
        <dbReference type="ARBA" id="ARBA00047527"/>
    </source>
</evidence>
<dbReference type="EC" id="2.5.1.7" evidence="12"/>
<dbReference type="InterPro" id="IPR050068">
    <property type="entry name" value="MurA_subfamily"/>
</dbReference>
<comment type="catalytic activity">
    <reaction evidence="11 12">
        <text>phosphoenolpyruvate + UDP-N-acetyl-alpha-D-glucosamine = UDP-N-acetyl-3-O-(1-carboxyvinyl)-alpha-D-glucosamine + phosphate</text>
        <dbReference type="Rhea" id="RHEA:18681"/>
        <dbReference type="ChEBI" id="CHEBI:43474"/>
        <dbReference type="ChEBI" id="CHEBI:57705"/>
        <dbReference type="ChEBI" id="CHEBI:58702"/>
        <dbReference type="ChEBI" id="CHEBI:68483"/>
        <dbReference type="EC" id="2.5.1.7"/>
    </reaction>
</comment>
<accession>A0AAP2G4Y6</accession>
<evidence type="ECO:0000256" key="6">
    <source>
        <dbReference type="ARBA" id="ARBA00022960"/>
    </source>
</evidence>
<evidence type="ECO:0000313" key="15">
    <source>
        <dbReference type="Proteomes" id="UP001319104"/>
    </source>
</evidence>
<evidence type="ECO:0000259" key="13">
    <source>
        <dbReference type="Pfam" id="PF00275"/>
    </source>
</evidence>
<keyword evidence="5 12" id="KW-0808">Transferase</keyword>
<evidence type="ECO:0000256" key="9">
    <source>
        <dbReference type="ARBA" id="ARBA00023316"/>
    </source>
</evidence>
<dbReference type="HAMAP" id="MF_00111">
    <property type="entry name" value="MurA"/>
    <property type="match status" value="1"/>
</dbReference>
<dbReference type="InterPro" id="IPR001986">
    <property type="entry name" value="Enolpyruvate_Tfrase_dom"/>
</dbReference>
<sequence>MSSFRVKGGLKLKGEITPQGAKNEALQILCAVLLTEEKVTINKIPNIRDVNKLIELLADMGVKVEKVGPESYTFQADEVDLNYLDTQDFLKKASALRGSVMILGPLLARFGTGRLSKPGGDKIGRRRLDTHFVGFQKLGAKFEYDSKQEIYKIDGTNLKGTYMLLDEASVTGTANILMAAVMAEGQTTIYNAACEPYLQQLCDMLNRMGAKITGVGSNLLNIEGVEKLNGTEHTLLPDMIEIGSFIGLAAMTKSEITIKNVQVEKLGIIPETFRRMGIKLEIKGDDIYIPSQEHYEIETFIDGSILTIADAIWPGFTPDLLSIVLVTATQAKGTVLVHQKMFESRLFFVDKLIDMGAQIILCDPHRATVIGLDRKYPLRGIRMTSPDIRAGVSLLIAALSAEGTSVIDNIEQIDRGYQYIDQRLNALGADIVRID</sequence>
<dbReference type="GO" id="GO:0005737">
    <property type="term" value="C:cytoplasm"/>
    <property type="evidence" value="ECO:0007669"/>
    <property type="project" value="UniProtKB-SubCell"/>
</dbReference>
<dbReference type="CDD" id="cd01555">
    <property type="entry name" value="UdpNAET"/>
    <property type="match status" value="1"/>
</dbReference>
<proteinExistence type="inferred from homology"/>
<dbReference type="AlphaFoldDB" id="A0AAP2G4Y6"/>
<feature type="active site" description="Proton donor" evidence="12">
    <location>
        <position position="121"/>
    </location>
</feature>
<feature type="domain" description="Enolpyruvate transferase" evidence="13">
    <location>
        <begin position="7"/>
        <end position="422"/>
    </location>
</feature>
<evidence type="ECO:0000256" key="4">
    <source>
        <dbReference type="ARBA" id="ARBA00022618"/>
    </source>
</evidence>
<dbReference type="Proteomes" id="UP001319104">
    <property type="component" value="Unassembled WGS sequence"/>
</dbReference>
<feature type="binding site" evidence="12">
    <location>
        <position position="97"/>
    </location>
    <ligand>
        <name>UDP-N-acetyl-alpha-D-glucosamine</name>
        <dbReference type="ChEBI" id="CHEBI:57705"/>
    </ligand>
</feature>
<feature type="binding site" evidence="12">
    <location>
        <position position="341"/>
    </location>
    <ligand>
        <name>UDP-N-acetyl-alpha-D-glucosamine</name>
        <dbReference type="ChEBI" id="CHEBI:57705"/>
    </ligand>
</feature>
<keyword evidence="7 12" id="KW-0573">Peptidoglycan synthesis</keyword>
<keyword evidence="6 12" id="KW-0133">Cell shape</keyword>
<keyword evidence="4 12" id="KW-0132">Cell division</keyword>
<feature type="binding site" evidence="12">
    <location>
        <begin position="22"/>
        <end position="23"/>
    </location>
    <ligand>
        <name>phosphoenolpyruvate</name>
        <dbReference type="ChEBI" id="CHEBI:58702"/>
    </ligand>
</feature>
<comment type="caution">
    <text evidence="12">Lacks conserved residue(s) required for the propagation of feature annotation.</text>
</comment>
<dbReference type="Gene3D" id="3.65.10.10">
    <property type="entry name" value="Enolpyruvate transferase domain"/>
    <property type="match status" value="2"/>
</dbReference>
<evidence type="ECO:0000256" key="7">
    <source>
        <dbReference type="ARBA" id="ARBA00022984"/>
    </source>
</evidence>
<evidence type="ECO:0000256" key="12">
    <source>
        <dbReference type="HAMAP-Rule" id="MF_00111"/>
    </source>
</evidence>
<dbReference type="InterPro" id="IPR036968">
    <property type="entry name" value="Enolpyruvate_Tfrase_sf"/>
</dbReference>
<dbReference type="InterPro" id="IPR005750">
    <property type="entry name" value="UDP_GlcNAc_COvinyl_MurA"/>
</dbReference>
<evidence type="ECO:0000256" key="5">
    <source>
        <dbReference type="ARBA" id="ARBA00022679"/>
    </source>
</evidence>
<name>A0AAP2G4Y6_9BACT</name>
<evidence type="ECO:0000256" key="3">
    <source>
        <dbReference type="ARBA" id="ARBA00022490"/>
    </source>
</evidence>
<evidence type="ECO:0000256" key="1">
    <source>
        <dbReference type="ARBA" id="ARBA00004496"/>
    </source>
</evidence>
<dbReference type="PANTHER" id="PTHR43783">
    <property type="entry name" value="UDP-N-ACETYLGLUCOSAMINE 1-CARBOXYVINYLTRANSFERASE"/>
    <property type="match status" value="1"/>
</dbReference>
<protein>
    <recommendedName>
        <fullName evidence="12">UDP-N-acetylglucosamine 1-carboxyvinyltransferase</fullName>
        <ecNumber evidence="12">2.5.1.7</ecNumber>
    </recommendedName>
    <alternativeName>
        <fullName evidence="12">Enoylpyruvate transferase</fullName>
    </alternativeName>
    <alternativeName>
        <fullName evidence="12">UDP-N-acetylglucosamine enolpyruvyl transferase</fullName>
        <shortName evidence="12">EPT</shortName>
    </alternativeName>
</protein>
<dbReference type="GO" id="GO:0009252">
    <property type="term" value="P:peptidoglycan biosynthetic process"/>
    <property type="evidence" value="ECO:0007669"/>
    <property type="project" value="UniProtKB-UniRule"/>
</dbReference>
<comment type="similarity">
    <text evidence="10 12">Belongs to the EPSP synthase family. MurA subfamily.</text>
</comment>
<dbReference type="InterPro" id="IPR013792">
    <property type="entry name" value="RNA3'P_cycl/enolpyr_Trfase_a/b"/>
</dbReference>
<evidence type="ECO:0000313" key="14">
    <source>
        <dbReference type="EMBL" id="MBS9523973.1"/>
    </source>
</evidence>
<keyword evidence="8 12" id="KW-0131">Cell cycle</keyword>
<reference evidence="14 15" key="1">
    <citation type="submission" date="2021-05" db="EMBL/GenBank/DDBJ databases">
        <authorList>
            <person name="Zhang Z.D."/>
            <person name="Osman G."/>
        </authorList>
    </citation>
    <scope>NUCLEOTIDE SEQUENCE [LARGE SCALE GENOMIC DNA]</scope>
    <source>
        <strain evidence="14 15">KCTC 32217</strain>
    </source>
</reference>
<dbReference type="NCBIfam" id="TIGR01072">
    <property type="entry name" value="murA"/>
    <property type="match status" value="1"/>
</dbReference>
<feature type="binding site" evidence="12">
    <location>
        <position position="319"/>
    </location>
    <ligand>
        <name>UDP-N-acetyl-alpha-D-glucosamine</name>
        <dbReference type="ChEBI" id="CHEBI:57705"/>
    </ligand>
</feature>
<comment type="caution">
    <text evidence="14">The sequence shown here is derived from an EMBL/GenBank/DDBJ whole genome shotgun (WGS) entry which is preliminary data.</text>
</comment>
<keyword evidence="9 12" id="KW-0961">Cell wall biogenesis/degradation</keyword>
<dbReference type="GO" id="GO:0019277">
    <property type="term" value="P:UDP-N-acetylgalactosamine biosynthetic process"/>
    <property type="evidence" value="ECO:0007669"/>
    <property type="project" value="InterPro"/>
</dbReference>
<dbReference type="SUPFAM" id="SSF55205">
    <property type="entry name" value="EPT/RTPC-like"/>
    <property type="match status" value="1"/>
</dbReference>
<comment type="subcellular location">
    <subcellularLocation>
        <location evidence="1 12">Cytoplasm</location>
    </subcellularLocation>
</comment>
<dbReference type="GO" id="GO:0008760">
    <property type="term" value="F:UDP-N-acetylglucosamine 1-carboxyvinyltransferase activity"/>
    <property type="evidence" value="ECO:0007669"/>
    <property type="project" value="UniProtKB-UniRule"/>
</dbReference>
<dbReference type="EMBL" id="JAHCMY010000003">
    <property type="protein sequence ID" value="MBS9523973.1"/>
    <property type="molecule type" value="Genomic_DNA"/>
</dbReference>
<dbReference type="RefSeq" id="WP_213944840.1">
    <property type="nucleotide sequence ID" value="NZ_JAHBGI010000005.1"/>
</dbReference>
<evidence type="ECO:0000256" key="10">
    <source>
        <dbReference type="ARBA" id="ARBA00038367"/>
    </source>
</evidence>
<dbReference type="GO" id="GO:0008360">
    <property type="term" value="P:regulation of cell shape"/>
    <property type="evidence" value="ECO:0007669"/>
    <property type="project" value="UniProtKB-KW"/>
</dbReference>
<evidence type="ECO:0000256" key="2">
    <source>
        <dbReference type="ARBA" id="ARBA00004752"/>
    </source>
</evidence>
<evidence type="ECO:0000256" key="8">
    <source>
        <dbReference type="ARBA" id="ARBA00023306"/>
    </source>
</evidence>
<comment type="function">
    <text evidence="12">Cell wall formation. Adds enolpyruvyl to UDP-N-acetylglucosamine.</text>
</comment>
<comment type="pathway">
    <text evidence="2 12">Cell wall biogenesis; peptidoglycan biosynthesis.</text>
</comment>
<dbReference type="GO" id="GO:0071555">
    <property type="term" value="P:cell wall organization"/>
    <property type="evidence" value="ECO:0007669"/>
    <property type="project" value="UniProtKB-KW"/>
</dbReference>